<feature type="signal peptide" evidence="1">
    <location>
        <begin position="1"/>
        <end position="22"/>
    </location>
</feature>
<dbReference type="InterPro" id="IPR010546">
    <property type="entry name" value="DUF1120"/>
</dbReference>
<reference evidence="2 3" key="1">
    <citation type="submission" date="2020-08" db="EMBL/GenBank/DDBJ databases">
        <title>Pseudomonas sp. nov.</title>
        <authorList>
            <person name="Gieschler S."/>
            <person name="Fiedler G."/>
            <person name="Brinks E."/>
            <person name="Boehnlein C."/>
            <person name="Franz C.M.A.P."/>
            <person name="Kabisch J."/>
        </authorList>
    </citation>
    <scope>NUCLEOTIDE SEQUENCE [LARGE SCALE GENOMIC DNA]</scope>
    <source>
        <strain evidence="2 3">MBT-1</strain>
    </source>
</reference>
<protein>
    <submittedName>
        <fullName evidence="2">DUF1120 domain-containing protein</fullName>
    </submittedName>
</protein>
<dbReference type="RefSeq" id="WP_166588659.1">
    <property type="nucleotide sequence ID" value="NZ_CP090311.1"/>
</dbReference>
<dbReference type="AlphaFoldDB" id="A0A7X1GCI5"/>
<keyword evidence="1" id="KW-0732">Signal</keyword>
<name>A0A7X1GCI5_9PSED</name>
<organism evidence="2 3">
    <name type="scientific">Pseudomonas kielensis</name>
    <dbReference type="NCBI Taxonomy" id="2762577"/>
    <lineage>
        <taxon>Bacteria</taxon>
        <taxon>Pseudomonadati</taxon>
        <taxon>Pseudomonadota</taxon>
        <taxon>Gammaproteobacteria</taxon>
        <taxon>Pseudomonadales</taxon>
        <taxon>Pseudomonadaceae</taxon>
        <taxon>Pseudomonas</taxon>
    </lineage>
</organism>
<proteinExistence type="predicted"/>
<comment type="caution">
    <text evidence="2">The sequence shown here is derived from an EMBL/GenBank/DDBJ whole genome shotgun (WGS) entry which is preliminary data.</text>
</comment>
<sequence>MHKYFAALAATALIGVAPYALAASSTDLSVTGTITPHACTPGFTGSSVVDYGKILVKDLNPTVPTELNDRALQLNVTCGEPTLMALKVIDNRPYLDLVDYTYFGMALTPAGEKPGYFYLDIDQTLVDGVSAQSIYSIDGGTTWKATSEIYRDDLWSVSSTTDHTTPIRVNNATLDMRIKTTIHPTDSLTLTDDITLDGSVTFELAYL</sequence>
<dbReference type="Proteomes" id="UP000526003">
    <property type="component" value="Unassembled WGS sequence"/>
</dbReference>
<keyword evidence="3" id="KW-1185">Reference proteome</keyword>
<dbReference type="Pfam" id="PF06551">
    <property type="entry name" value="DUF1120"/>
    <property type="match status" value="1"/>
</dbReference>
<dbReference type="EMBL" id="JACMYG010000007">
    <property type="protein sequence ID" value="MBC2689940.1"/>
    <property type="molecule type" value="Genomic_DNA"/>
</dbReference>
<evidence type="ECO:0000313" key="2">
    <source>
        <dbReference type="EMBL" id="MBC2689940.1"/>
    </source>
</evidence>
<evidence type="ECO:0000256" key="1">
    <source>
        <dbReference type="SAM" id="SignalP"/>
    </source>
</evidence>
<feature type="chain" id="PRO_5030946412" evidence="1">
    <location>
        <begin position="23"/>
        <end position="207"/>
    </location>
</feature>
<evidence type="ECO:0000313" key="3">
    <source>
        <dbReference type="Proteomes" id="UP000526003"/>
    </source>
</evidence>
<accession>A0A7X1GCI5</accession>
<gene>
    <name evidence="2" type="ORF">H7995_09035</name>
</gene>